<keyword evidence="2" id="KW-0597">Phosphoprotein</keyword>
<dbReference type="PANTHER" id="PTHR34220:SF7">
    <property type="entry name" value="SENSOR HISTIDINE KINASE YPDA"/>
    <property type="match status" value="1"/>
</dbReference>
<feature type="transmembrane region" description="Helical" evidence="5">
    <location>
        <begin position="40"/>
        <end position="67"/>
    </location>
</feature>
<dbReference type="GO" id="GO:0016020">
    <property type="term" value="C:membrane"/>
    <property type="evidence" value="ECO:0007669"/>
    <property type="project" value="UniProtKB-SubCell"/>
</dbReference>
<dbReference type="Pfam" id="PF06580">
    <property type="entry name" value="His_kinase"/>
    <property type="match status" value="1"/>
</dbReference>
<accession>C0EIU3</accession>
<name>C0EIU3_9FIRM</name>
<dbReference type="Gene3D" id="3.30.565.10">
    <property type="entry name" value="Histidine kinase-like ATPase, C-terminal domain"/>
    <property type="match status" value="1"/>
</dbReference>
<evidence type="ECO:0000313" key="8">
    <source>
        <dbReference type="Proteomes" id="UP000003340"/>
    </source>
</evidence>
<evidence type="ECO:0000259" key="6">
    <source>
        <dbReference type="PROSITE" id="PS50885"/>
    </source>
</evidence>
<keyword evidence="5" id="KW-0812">Transmembrane</keyword>
<dbReference type="HOGENOM" id="CLU_020473_6_1_9"/>
<dbReference type="InterPro" id="IPR050640">
    <property type="entry name" value="Bact_2-comp_sensor_kinase"/>
</dbReference>
<evidence type="ECO:0000256" key="1">
    <source>
        <dbReference type="ARBA" id="ARBA00004370"/>
    </source>
</evidence>
<dbReference type="STRING" id="537013.CLOSTMETH_03788"/>
<reference evidence="7 8" key="2">
    <citation type="submission" date="2009-02" db="EMBL/GenBank/DDBJ databases">
        <title>Draft genome sequence of Clostridium methylpentosum (DSM 5476).</title>
        <authorList>
            <person name="Sudarsanam P."/>
            <person name="Ley R."/>
            <person name="Guruge J."/>
            <person name="Turnbaugh P.J."/>
            <person name="Mahowald M."/>
            <person name="Liep D."/>
            <person name="Gordon J."/>
        </authorList>
    </citation>
    <scope>NUCLEOTIDE SEQUENCE [LARGE SCALE GENOMIC DNA]</scope>
    <source>
        <strain evidence="7 8">DSM 5476</strain>
    </source>
</reference>
<dbReference type="GO" id="GO:0000155">
    <property type="term" value="F:phosphorelay sensor kinase activity"/>
    <property type="evidence" value="ECO:0007669"/>
    <property type="project" value="InterPro"/>
</dbReference>
<protein>
    <submittedName>
        <fullName evidence="7">HAMP domain protein</fullName>
    </submittedName>
</protein>
<dbReference type="Proteomes" id="UP000003340">
    <property type="component" value="Unassembled WGS sequence"/>
</dbReference>
<keyword evidence="5" id="KW-1133">Transmembrane helix</keyword>
<dbReference type="EMBL" id="ACEC01000130">
    <property type="protein sequence ID" value="EEG28604.1"/>
    <property type="molecule type" value="Genomic_DNA"/>
</dbReference>
<dbReference type="AlphaFoldDB" id="C0EIU3"/>
<keyword evidence="5" id="KW-0472">Membrane</keyword>
<dbReference type="Pfam" id="PF02518">
    <property type="entry name" value="HATPase_c"/>
    <property type="match status" value="1"/>
</dbReference>
<feature type="transmembrane region" description="Helical" evidence="5">
    <location>
        <begin position="322"/>
        <end position="344"/>
    </location>
</feature>
<evidence type="ECO:0000256" key="4">
    <source>
        <dbReference type="ARBA" id="ARBA00022777"/>
    </source>
</evidence>
<dbReference type="InterPro" id="IPR003594">
    <property type="entry name" value="HATPase_dom"/>
</dbReference>
<evidence type="ECO:0000256" key="3">
    <source>
        <dbReference type="ARBA" id="ARBA00022679"/>
    </source>
</evidence>
<dbReference type="eggNOG" id="COG2972">
    <property type="taxonomic scope" value="Bacteria"/>
</dbReference>
<dbReference type="Pfam" id="PF00672">
    <property type="entry name" value="HAMP"/>
    <property type="match status" value="1"/>
</dbReference>
<evidence type="ECO:0000256" key="5">
    <source>
        <dbReference type="SAM" id="Phobius"/>
    </source>
</evidence>
<dbReference type="PANTHER" id="PTHR34220">
    <property type="entry name" value="SENSOR HISTIDINE KINASE YPDA"/>
    <property type="match status" value="1"/>
</dbReference>
<sequence>MFGTKAHFQPGVAPEGKILYNETTYYSRGRHMKRNIRSMFLSKLVLSYSLVILLVLLAVSVGFYVYLSDVNSQVIRSNQNDLIERTLRQVDSFFDEMNKLADQVNNDDRIVSKFEELHKEEFSNDPTKNFFDDNLLDNLDLGSALTSLNGATPTVWRISVYNDLHDYISGGATVESFSNVDYTLNNTPVSTLMNQLSSPTTRSLITGPTYDKWCAAGNQSKYFSMIRPLSKPYYEDNAIGLIEVQQDLDTFVEKVDFGPYQDGQDKVFYLFDDQGNQILPEDKAYPEDVSKMQVYERTSSKYKWQVRLVQSNASVESSSKPILFYLLFIEVIIAAVLIMAIYFISRKISAPLLNLSNTVNSITIDNISSEQLRELPKRKDKDEIYRLQEAFITMIERLDESVKYEKKAYLLALQSQMDPHFLYNMLAVLSSIGMEEGSDKIVETCARMSRILRYISTYHDGNEVTVADEIRNVQDYLELMKTRYEEYFSFEVQTDGRIDQMPMPRLTLQPIIENCFKHGFTEIEPPWEIKITACIRGNRWYIEIVDNGKGFERESIDKIKNKIEEYTQNLQENYQEMKIGGLGVVNTVVRLRLVYGENVDFYVYNIRPHGACITLEGDLSEGFESHE</sequence>
<comment type="caution">
    <text evidence="7">The sequence shown here is derived from an EMBL/GenBank/DDBJ whole genome shotgun (WGS) entry which is preliminary data.</text>
</comment>
<dbReference type="InterPro" id="IPR036890">
    <property type="entry name" value="HATPase_C_sf"/>
</dbReference>
<feature type="domain" description="HAMP" evidence="6">
    <location>
        <begin position="346"/>
        <end position="403"/>
    </location>
</feature>
<dbReference type="InterPro" id="IPR003660">
    <property type="entry name" value="HAMP_dom"/>
</dbReference>
<gene>
    <name evidence="7" type="ORF">CLOSTMETH_03788</name>
</gene>
<dbReference type="Gene3D" id="6.10.340.10">
    <property type="match status" value="1"/>
</dbReference>
<comment type="subcellular location">
    <subcellularLocation>
        <location evidence="1">Membrane</location>
    </subcellularLocation>
</comment>
<keyword evidence="3" id="KW-0808">Transferase</keyword>
<keyword evidence="4" id="KW-0418">Kinase</keyword>
<evidence type="ECO:0000313" key="7">
    <source>
        <dbReference type="EMBL" id="EEG28604.1"/>
    </source>
</evidence>
<reference evidence="7 8" key="1">
    <citation type="submission" date="2009-01" db="EMBL/GenBank/DDBJ databases">
        <authorList>
            <person name="Fulton L."/>
            <person name="Clifton S."/>
            <person name="Fulton B."/>
            <person name="Xu J."/>
            <person name="Minx P."/>
            <person name="Pepin K.H."/>
            <person name="Johnson M."/>
            <person name="Bhonagiri V."/>
            <person name="Nash W.E."/>
            <person name="Mardis E.R."/>
            <person name="Wilson R.K."/>
        </authorList>
    </citation>
    <scope>NUCLEOTIDE SEQUENCE [LARGE SCALE GENOMIC DNA]</scope>
    <source>
        <strain evidence="7 8">DSM 5476</strain>
    </source>
</reference>
<organism evidence="7 8">
    <name type="scientific">[Clostridium] methylpentosum DSM 5476</name>
    <dbReference type="NCBI Taxonomy" id="537013"/>
    <lineage>
        <taxon>Bacteria</taxon>
        <taxon>Bacillati</taxon>
        <taxon>Bacillota</taxon>
        <taxon>Clostridia</taxon>
        <taxon>Eubacteriales</taxon>
        <taxon>Oscillospiraceae</taxon>
        <taxon>Oscillospiraceae incertae sedis</taxon>
    </lineage>
</organism>
<dbReference type="PROSITE" id="PS50885">
    <property type="entry name" value="HAMP"/>
    <property type="match status" value="1"/>
</dbReference>
<evidence type="ECO:0000256" key="2">
    <source>
        <dbReference type="ARBA" id="ARBA00022553"/>
    </source>
</evidence>
<proteinExistence type="predicted"/>
<dbReference type="SUPFAM" id="SSF55874">
    <property type="entry name" value="ATPase domain of HSP90 chaperone/DNA topoisomerase II/histidine kinase"/>
    <property type="match status" value="1"/>
</dbReference>
<keyword evidence="8" id="KW-1185">Reference proteome</keyword>
<dbReference type="InterPro" id="IPR010559">
    <property type="entry name" value="Sig_transdc_His_kin_internal"/>
</dbReference>